<organism evidence="1 2">
    <name type="scientific">Amycolatopsis heterodermiae</name>
    <dbReference type="NCBI Taxonomy" id="3110235"/>
    <lineage>
        <taxon>Bacteria</taxon>
        <taxon>Bacillati</taxon>
        <taxon>Actinomycetota</taxon>
        <taxon>Actinomycetes</taxon>
        <taxon>Pseudonocardiales</taxon>
        <taxon>Pseudonocardiaceae</taxon>
        <taxon>Amycolatopsis</taxon>
    </lineage>
</organism>
<reference evidence="1 2" key="1">
    <citation type="submission" date="2023-12" db="EMBL/GenBank/DDBJ databases">
        <title>Amycolatopsis sp. V23-08.</title>
        <authorList>
            <person name="Somphong A."/>
        </authorList>
    </citation>
    <scope>NUCLEOTIDE SEQUENCE [LARGE SCALE GENOMIC DNA]</scope>
    <source>
        <strain evidence="1 2">V23-08</strain>
    </source>
</reference>
<evidence type="ECO:0008006" key="3">
    <source>
        <dbReference type="Google" id="ProtNLM"/>
    </source>
</evidence>
<evidence type="ECO:0000313" key="2">
    <source>
        <dbReference type="Proteomes" id="UP001304298"/>
    </source>
</evidence>
<keyword evidence="2" id="KW-1185">Reference proteome</keyword>
<name>A0ABU5R456_9PSEU</name>
<dbReference type="RefSeq" id="WP_323327776.1">
    <property type="nucleotide sequence ID" value="NZ_JAYFSI010000002.1"/>
</dbReference>
<evidence type="ECO:0000313" key="1">
    <source>
        <dbReference type="EMBL" id="MEA5361006.1"/>
    </source>
</evidence>
<comment type="caution">
    <text evidence="1">The sequence shown here is derived from an EMBL/GenBank/DDBJ whole genome shotgun (WGS) entry which is preliminary data.</text>
</comment>
<protein>
    <recommendedName>
        <fullName evidence="3">Aminoglycoside phosphotransferase</fullName>
    </recommendedName>
</protein>
<gene>
    <name evidence="1" type="ORF">VA596_15790</name>
</gene>
<dbReference type="Proteomes" id="UP001304298">
    <property type="component" value="Unassembled WGS sequence"/>
</dbReference>
<sequence>MAVSEETVVGTREWSGTDDVRNDLEVILGELPEGQWRLVRRLSAPGPHRLARGDLDRIRAVNWLAEAFWFRHPLVETGPAGAVLAEGARGLVTALLAERPRWGSEA</sequence>
<proteinExistence type="predicted"/>
<accession>A0ABU5R456</accession>
<dbReference type="EMBL" id="JAYFSI010000002">
    <property type="protein sequence ID" value="MEA5361006.1"/>
    <property type="molecule type" value="Genomic_DNA"/>
</dbReference>